<dbReference type="InterPro" id="IPR036052">
    <property type="entry name" value="TrpB-like_PALP_sf"/>
</dbReference>
<protein>
    <submittedName>
        <fullName evidence="1">Tryptophan synthase, beta chain-like protein</fullName>
    </submittedName>
</protein>
<keyword evidence="2" id="KW-1185">Reference proteome</keyword>
<dbReference type="OrthoDB" id="504868at2759"/>
<accession>A0A1R3KS93</accession>
<evidence type="ECO:0000313" key="2">
    <source>
        <dbReference type="Proteomes" id="UP000187203"/>
    </source>
</evidence>
<proteinExistence type="predicted"/>
<reference evidence="2" key="1">
    <citation type="submission" date="2013-09" db="EMBL/GenBank/DDBJ databases">
        <title>Corchorus olitorius genome sequencing.</title>
        <authorList>
            <person name="Alam M."/>
            <person name="Haque M.S."/>
            <person name="Islam M.S."/>
            <person name="Emdad E.M."/>
            <person name="Islam M.M."/>
            <person name="Ahmed B."/>
            <person name="Halim A."/>
            <person name="Hossen Q.M.M."/>
            <person name="Hossain M.Z."/>
            <person name="Ahmed R."/>
            <person name="Khan M.M."/>
            <person name="Islam R."/>
            <person name="Rashid M.M."/>
            <person name="Khan S.A."/>
            <person name="Rahman M.S."/>
            <person name="Alam M."/>
            <person name="Yahiya A.S."/>
            <person name="Khan M.S."/>
            <person name="Azam M.S."/>
            <person name="Haque T."/>
            <person name="Lashkar M.Z.H."/>
            <person name="Akhand A.I."/>
            <person name="Morshed G."/>
            <person name="Roy S."/>
            <person name="Uddin K.S."/>
            <person name="Rabeya T."/>
            <person name="Hossain A.S."/>
            <person name="Chowdhury A."/>
            <person name="Snigdha A.R."/>
            <person name="Mortoza M.S."/>
            <person name="Matin S.A."/>
            <person name="Hoque S.M.E."/>
            <person name="Islam M.K."/>
            <person name="Roy D.K."/>
            <person name="Haider R."/>
            <person name="Moosa M.M."/>
            <person name="Elias S.M."/>
            <person name="Hasan A.M."/>
            <person name="Jahan S."/>
            <person name="Shafiuddin M."/>
            <person name="Mahmood N."/>
            <person name="Shommy N.S."/>
        </authorList>
    </citation>
    <scope>NUCLEOTIDE SEQUENCE [LARGE SCALE GENOMIC DNA]</scope>
    <source>
        <strain evidence="2">cv. O-4</strain>
    </source>
</reference>
<evidence type="ECO:0000313" key="1">
    <source>
        <dbReference type="EMBL" id="OMP09898.1"/>
    </source>
</evidence>
<name>A0A1R3KS93_9ROSI</name>
<dbReference type="STRING" id="93759.A0A1R3KS93"/>
<dbReference type="EMBL" id="AWUE01012126">
    <property type="protein sequence ID" value="OMP09898.1"/>
    <property type="molecule type" value="Genomic_DNA"/>
</dbReference>
<dbReference type="Proteomes" id="UP000187203">
    <property type="component" value="Unassembled WGS sequence"/>
</dbReference>
<organism evidence="1 2">
    <name type="scientific">Corchorus olitorius</name>
    <dbReference type="NCBI Taxonomy" id="93759"/>
    <lineage>
        <taxon>Eukaryota</taxon>
        <taxon>Viridiplantae</taxon>
        <taxon>Streptophyta</taxon>
        <taxon>Embryophyta</taxon>
        <taxon>Tracheophyta</taxon>
        <taxon>Spermatophyta</taxon>
        <taxon>Magnoliopsida</taxon>
        <taxon>eudicotyledons</taxon>
        <taxon>Gunneridae</taxon>
        <taxon>Pentapetalae</taxon>
        <taxon>rosids</taxon>
        <taxon>malvids</taxon>
        <taxon>Malvales</taxon>
        <taxon>Malvaceae</taxon>
        <taxon>Grewioideae</taxon>
        <taxon>Apeibeae</taxon>
        <taxon>Corchorus</taxon>
    </lineage>
</organism>
<dbReference type="AlphaFoldDB" id="A0A1R3KS93"/>
<gene>
    <name evidence="1" type="ORF">COLO4_05025</name>
</gene>
<dbReference type="Gene3D" id="3.40.50.1100">
    <property type="match status" value="1"/>
</dbReference>
<sequence length="101" mass="11607">MHIRLSNGYRVRARLALAANSTAIEILRQWYNLIVDPSVKPSPPLHPKTFEPVKPEDLAPLFPDELIKHEATNERFQMKFSMFTDPGTNAFNKVRFNLAMV</sequence>
<comment type="caution">
    <text evidence="1">The sequence shown here is derived from an EMBL/GenBank/DDBJ whole genome shotgun (WGS) entry which is preliminary data.</text>
</comment>